<protein>
    <submittedName>
        <fullName evidence="2">YitT family protein</fullName>
    </submittedName>
</protein>
<feature type="transmembrane region" description="Helical" evidence="1">
    <location>
        <begin position="72"/>
        <end position="93"/>
    </location>
</feature>
<dbReference type="Pfam" id="PF19700">
    <property type="entry name" value="DUF6198"/>
    <property type="match status" value="1"/>
</dbReference>
<dbReference type="RefSeq" id="WP_335962232.1">
    <property type="nucleotide sequence ID" value="NZ_JAXBLX010000026.1"/>
</dbReference>
<dbReference type="InterPro" id="IPR038750">
    <property type="entry name" value="YczE/YyaS-like"/>
</dbReference>
<keyword evidence="1" id="KW-1133">Transmembrane helix</keyword>
<dbReference type="EMBL" id="JBHLUX010000008">
    <property type="protein sequence ID" value="MFC0469554.1"/>
    <property type="molecule type" value="Genomic_DNA"/>
</dbReference>
<dbReference type="PANTHER" id="PTHR40078">
    <property type="entry name" value="INTEGRAL MEMBRANE PROTEIN-RELATED"/>
    <property type="match status" value="1"/>
</dbReference>
<organism evidence="2 3">
    <name type="scientific">Halalkalibacter kiskunsagensis</name>
    <dbReference type="NCBI Taxonomy" id="1548599"/>
    <lineage>
        <taxon>Bacteria</taxon>
        <taxon>Bacillati</taxon>
        <taxon>Bacillota</taxon>
        <taxon>Bacilli</taxon>
        <taxon>Bacillales</taxon>
        <taxon>Bacillaceae</taxon>
        <taxon>Halalkalibacter</taxon>
    </lineage>
</organism>
<sequence>MGKRIAIYVIGLMITSFGIALIISSGVGAGPWDTVAVGLNMHLGLTIGLWSIIAQGLVVFVTWAIERKRIQFEAVVAIIIRSIFLDLWIYVVLRNIDFAAFWWGMSWLTLFLGILCVGIGIGIYIESRLPRTPLDGLMIALHNRFGWSLNISRMSIESSGAVIGFLLGGPVGLGTVVIAASLGRVVQLSNLWFKKIVTFYQERQQIRVEQVKEM</sequence>
<feature type="transmembrane region" description="Helical" evidence="1">
    <location>
        <begin position="7"/>
        <end position="27"/>
    </location>
</feature>
<proteinExistence type="predicted"/>
<comment type="caution">
    <text evidence="2">The sequence shown here is derived from an EMBL/GenBank/DDBJ whole genome shotgun (WGS) entry which is preliminary data.</text>
</comment>
<evidence type="ECO:0000313" key="2">
    <source>
        <dbReference type="EMBL" id="MFC0469554.1"/>
    </source>
</evidence>
<accession>A0ABV6K8C6</accession>
<feature type="transmembrane region" description="Helical" evidence="1">
    <location>
        <begin position="47"/>
        <end position="65"/>
    </location>
</feature>
<feature type="transmembrane region" description="Helical" evidence="1">
    <location>
        <begin position="161"/>
        <end position="182"/>
    </location>
</feature>
<name>A0ABV6K8C6_9BACI</name>
<gene>
    <name evidence="2" type="ORF">ACFFHM_03185</name>
</gene>
<evidence type="ECO:0000256" key="1">
    <source>
        <dbReference type="SAM" id="Phobius"/>
    </source>
</evidence>
<keyword evidence="1" id="KW-0472">Membrane</keyword>
<evidence type="ECO:0000313" key="3">
    <source>
        <dbReference type="Proteomes" id="UP001589838"/>
    </source>
</evidence>
<dbReference type="Proteomes" id="UP001589838">
    <property type="component" value="Unassembled WGS sequence"/>
</dbReference>
<feature type="transmembrane region" description="Helical" evidence="1">
    <location>
        <begin position="99"/>
        <end position="125"/>
    </location>
</feature>
<dbReference type="PANTHER" id="PTHR40078:SF1">
    <property type="entry name" value="INTEGRAL MEMBRANE PROTEIN"/>
    <property type="match status" value="1"/>
</dbReference>
<keyword evidence="1" id="KW-0812">Transmembrane</keyword>
<reference evidence="2 3" key="1">
    <citation type="submission" date="2024-09" db="EMBL/GenBank/DDBJ databases">
        <authorList>
            <person name="Sun Q."/>
            <person name="Mori K."/>
        </authorList>
    </citation>
    <scope>NUCLEOTIDE SEQUENCE [LARGE SCALE GENOMIC DNA]</scope>
    <source>
        <strain evidence="2 3">NCAIM B.02610</strain>
    </source>
</reference>
<keyword evidence="3" id="KW-1185">Reference proteome</keyword>